<proteinExistence type="predicted"/>
<comment type="caution">
    <text evidence="2">The sequence shown here is derived from an EMBL/GenBank/DDBJ whole genome shotgun (WGS) entry which is preliminary data.</text>
</comment>
<evidence type="ECO:0000313" key="2">
    <source>
        <dbReference type="EMBL" id="GFO29767.1"/>
    </source>
</evidence>
<accession>A0AAV4CEJ8</accession>
<evidence type="ECO:0000313" key="3">
    <source>
        <dbReference type="Proteomes" id="UP000735302"/>
    </source>
</evidence>
<feature type="region of interest" description="Disordered" evidence="1">
    <location>
        <begin position="92"/>
        <end position="113"/>
    </location>
</feature>
<evidence type="ECO:0000256" key="1">
    <source>
        <dbReference type="SAM" id="MobiDB-lite"/>
    </source>
</evidence>
<dbReference type="EMBL" id="BLXT01006199">
    <property type="protein sequence ID" value="GFO29767.1"/>
    <property type="molecule type" value="Genomic_DNA"/>
</dbReference>
<reference evidence="2 3" key="1">
    <citation type="journal article" date="2021" name="Elife">
        <title>Chloroplast acquisition without the gene transfer in kleptoplastic sea slugs, Plakobranchus ocellatus.</title>
        <authorList>
            <person name="Maeda T."/>
            <person name="Takahashi S."/>
            <person name="Yoshida T."/>
            <person name="Shimamura S."/>
            <person name="Takaki Y."/>
            <person name="Nagai Y."/>
            <person name="Toyoda A."/>
            <person name="Suzuki Y."/>
            <person name="Arimoto A."/>
            <person name="Ishii H."/>
            <person name="Satoh N."/>
            <person name="Nishiyama T."/>
            <person name="Hasebe M."/>
            <person name="Maruyama T."/>
            <person name="Minagawa J."/>
            <person name="Obokata J."/>
            <person name="Shigenobu S."/>
        </authorList>
    </citation>
    <scope>NUCLEOTIDE SEQUENCE [LARGE SCALE GENOMIC DNA]</scope>
</reference>
<organism evidence="2 3">
    <name type="scientific">Plakobranchus ocellatus</name>
    <dbReference type="NCBI Taxonomy" id="259542"/>
    <lineage>
        <taxon>Eukaryota</taxon>
        <taxon>Metazoa</taxon>
        <taxon>Spiralia</taxon>
        <taxon>Lophotrochozoa</taxon>
        <taxon>Mollusca</taxon>
        <taxon>Gastropoda</taxon>
        <taxon>Heterobranchia</taxon>
        <taxon>Euthyneura</taxon>
        <taxon>Panpulmonata</taxon>
        <taxon>Sacoglossa</taxon>
        <taxon>Placobranchoidea</taxon>
        <taxon>Plakobranchidae</taxon>
        <taxon>Plakobranchus</taxon>
    </lineage>
</organism>
<name>A0AAV4CEJ8_9GAST</name>
<dbReference type="Proteomes" id="UP000735302">
    <property type="component" value="Unassembled WGS sequence"/>
</dbReference>
<sequence length="113" mass="12996">MKTRDHHVKKEPQMHKAWCIHILKSNFPDFFLTSFTISRPKHLGENPSTRQSVKIARLRQRQALTARMVCPSFCPHFRLPLLMTTASSPMTQAPDFRFSLPPPEDNASPSLLN</sequence>
<dbReference type="AlphaFoldDB" id="A0AAV4CEJ8"/>
<keyword evidence="3" id="KW-1185">Reference proteome</keyword>
<gene>
    <name evidence="2" type="ORF">PoB_005627200</name>
</gene>
<protein>
    <submittedName>
        <fullName evidence="2">Uncharacterized protein</fullName>
    </submittedName>
</protein>